<dbReference type="RefSeq" id="WP_017010901.1">
    <property type="nucleotide sequence ID" value="NZ_FOWR01000013.1"/>
</dbReference>
<evidence type="ECO:0000256" key="2">
    <source>
        <dbReference type="SAM" id="Phobius"/>
    </source>
</evidence>
<feature type="transmembrane region" description="Helical" evidence="2">
    <location>
        <begin position="32"/>
        <end position="58"/>
    </location>
</feature>
<keyword evidence="2" id="KW-0812">Transmembrane</keyword>
<dbReference type="AlphaFoldDB" id="A0A1I5PTL8"/>
<evidence type="ECO:0000256" key="1">
    <source>
        <dbReference type="SAM" id="MobiDB-lite"/>
    </source>
</evidence>
<dbReference type="STRING" id="1121869.SAMN03084138_02033"/>
<accession>A0A1I5PTL8</accession>
<gene>
    <name evidence="3" type="ORF">SAMN03084138_02033</name>
</gene>
<feature type="region of interest" description="Disordered" evidence="1">
    <location>
        <begin position="69"/>
        <end position="88"/>
    </location>
</feature>
<keyword evidence="2" id="KW-0472">Membrane</keyword>
<reference evidence="3 4" key="1">
    <citation type="submission" date="2016-10" db="EMBL/GenBank/DDBJ databases">
        <authorList>
            <person name="de Groot N.N."/>
        </authorList>
    </citation>
    <scope>NUCLEOTIDE SEQUENCE [LARGE SCALE GENOMIC DNA]</scope>
    <source>
        <strain evidence="3 4">DSM 15893</strain>
    </source>
</reference>
<evidence type="ECO:0000313" key="3">
    <source>
        <dbReference type="EMBL" id="SFP37287.1"/>
    </source>
</evidence>
<dbReference type="GeneID" id="35870124"/>
<dbReference type="EMBL" id="FOWR01000013">
    <property type="protein sequence ID" value="SFP37287.1"/>
    <property type="molecule type" value="Genomic_DNA"/>
</dbReference>
<sequence length="88" mass="9540">MSESTMYSNMWKRAKNLSKNVRENGLQALGGVVAFSLFFMMGLVTLGACLFAGIAAIIMMKWQQRKAAQNDVANPTDESAPNDPIVAA</sequence>
<proteinExistence type="predicted"/>
<name>A0A1I5PTL8_9GAMM</name>
<evidence type="ECO:0000313" key="4">
    <source>
        <dbReference type="Proteomes" id="UP000182692"/>
    </source>
</evidence>
<keyword evidence="2" id="KW-1133">Transmembrane helix</keyword>
<dbReference type="OrthoDB" id="5918799at2"/>
<dbReference type="Proteomes" id="UP000182692">
    <property type="component" value="Unassembled WGS sequence"/>
</dbReference>
<protein>
    <submittedName>
        <fullName evidence="3">Uncharacterized protein</fullName>
    </submittedName>
</protein>
<organism evidence="3 4">
    <name type="scientific">Enterovibrio norvegicus DSM 15893</name>
    <dbReference type="NCBI Taxonomy" id="1121869"/>
    <lineage>
        <taxon>Bacteria</taxon>
        <taxon>Pseudomonadati</taxon>
        <taxon>Pseudomonadota</taxon>
        <taxon>Gammaproteobacteria</taxon>
        <taxon>Vibrionales</taxon>
        <taxon>Vibrionaceae</taxon>
        <taxon>Enterovibrio</taxon>
    </lineage>
</organism>